<keyword evidence="1" id="KW-1133">Transmembrane helix</keyword>
<protein>
    <submittedName>
        <fullName evidence="2">Uncharacterized protein</fullName>
    </submittedName>
</protein>
<dbReference type="Proteomes" id="UP001500067">
    <property type="component" value="Unassembled WGS sequence"/>
</dbReference>
<keyword evidence="3" id="KW-1185">Reference proteome</keyword>
<organism evidence="2 3">
    <name type="scientific">Nemorincola caseinilytica</name>
    <dbReference type="NCBI Taxonomy" id="2054315"/>
    <lineage>
        <taxon>Bacteria</taxon>
        <taxon>Pseudomonadati</taxon>
        <taxon>Bacteroidota</taxon>
        <taxon>Chitinophagia</taxon>
        <taxon>Chitinophagales</taxon>
        <taxon>Chitinophagaceae</taxon>
        <taxon>Nemorincola</taxon>
    </lineage>
</organism>
<reference evidence="3" key="1">
    <citation type="journal article" date="2019" name="Int. J. Syst. Evol. Microbiol.">
        <title>The Global Catalogue of Microorganisms (GCM) 10K type strain sequencing project: providing services to taxonomists for standard genome sequencing and annotation.</title>
        <authorList>
            <consortium name="The Broad Institute Genomics Platform"/>
            <consortium name="The Broad Institute Genome Sequencing Center for Infectious Disease"/>
            <person name="Wu L."/>
            <person name="Ma J."/>
        </authorList>
    </citation>
    <scope>NUCLEOTIDE SEQUENCE [LARGE SCALE GENOMIC DNA]</scope>
    <source>
        <strain evidence="3">JCM 32105</strain>
    </source>
</reference>
<comment type="caution">
    <text evidence="2">The sequence shown here is derived from an EMBL/GenBank/DDBJ whole genome shotgun (WGS) entry which is preliminary data.</text>
</comment>
<dbReference type="EMBL" id="BAABFA010000009">
    <property type="protein sequence ID" value="GAA4464310.1"/>
    <property type="molecule type" value="Genomic_DNA"/>
</dbReference>
<evidence type="ECO:0000256" key="1">
    <source>
        <dbReference type="SAM" id="Phobius"/>
    </source>
</evidence>
<evidence type="ECO:0000313" key="3">
    <source>
        <dbReference type="Proteomes" id="UP001500067"/>
    </source>
</evidence>
<dbReference type="RefSeq" id="WP_345080778.1">
    <property type="nucleotide sequence ID" value="NZ_BAABFA010000009.1"/>
</dbReference>
<name>A0ABP8NEZ0_9BACT</name>
<proteinExistence type="predicted"/>
<accession>A0ABP8NEZ0</accession>
<gene>
    <name evidence="2" type="ORF">GCM10023093_14400</name>
</gene>
<feature type="transmembrane region" description="Helical" evidence="1">
    <location>
        <begin position="28"/>
        <end position="52"/>
    </location>
</feature>
<keyword evidence="1" id="KW-0472">Membrane</keyword>
<evidence type="ECO:0000313" key="2">
    <source>
        <dbReference type="EMBL" id="GAA4464310.1"/>
    </source>
</evidence>
<keyword evidence="1" id="KW-0812">Transmembrane</keyword>
<sequence>MEQEIGKQIKELGKVRVQNKAVSSIMHYAGYLFLLAIAGIIIYMIGGLYFLLR</sequence>